<reference evidence="1" key="1">
    <citation type="submission" date="2023-10" db="EMBL/GenBank/DDBJ databases">
        <authorList>
            <person name="Chen Y."/>
            <person name="Shah S."/>
            <person name="Dougan E. K."/>
            <person name="Thang M."/>
            <person name="Chan C."/>
        </authorList>
    </citation>
    <scope>NUCLEOTIDE SEQUENCE [LARGE SCALE GENOMIC DNA]</scope>
</reference>
<comment type="caution">
    <text evidence="1">The sequence shown here is derived from an EMBL/GenBank/DDBJ whole genome shotgun (WGS) entry which is preliminary data.</text>
</comment>
<evidence type="ECO:0000313" key="1">
    <source>
        <dbReference type="EMBL" id="CAK0869917.1"/>
    </source>
</evidence>
<gene>
    <name evidence="1" type="ORF">PCOR1329_LOCUS56147</name>
</gene>
<proteinExistence type="predicted"/>
<accession>A0ABN9VCX4</accession>
<sequence length="102" mass="11810">MASGRRLQACAATRRQFVRLRDGREGRRRCVRMFTLGRRGEVRIPSRRGLLLELEGYYGWWGHQAATPRTQTEHETLIGENLKLEVLDDHRAPGHCLAQLSR</sequence>
<evidence type="ECO:0000313" key="2">
    <source>
        <dbReference type="Proteomes" id="UP001189429"/>
    </source>
</evidence>
<dbReference type="Proteomes" id="UP001189429">
    <property type="component" value="Unassembled WGS sequence"/>
</dbReference>
<dbReference type="EMBL" id="CAUYUJ010016903">
    <property type="protein sequence ID" value="CAK0869917.1"/>
    <property type="molecule type" value="Genomic_DNA"/>
</dbReference>
<protein>
    <submittedName>
        <fullName evidence="1">Uncharacterized protein</fullName>
    </submittedName>
</protein>
<organism evidence="1 2">
    <name type="scientific">Prorocentrum cordatum</name>
    <dbReference type="NCBI Taxonomy" id="2364126"/>
    <lineage>
        <taxon>Eukaryota</taxon>
        <taxon>Sar</taxon>
        <taxon>Alveolata</taxon>
        <taxon>Dinophyceae</taxon>
        <taxon>Prorocentrales</taxon>
        <taxon>Prorocentraceae</taxon>
        <taxon>Prorocentrum</taxon>
    </lineage>
</organism>
<keyword evidence="2" id="KW-1185">Reference proteome</keyword>
<name>A0ABN9VCX4_9DINO</name>